<dbReference type="Pfam" id="PF03543">
    <property type="entry name" value="Peptidase_C58"/>
    <property type="match status" value="1"/>
</dbReference>
<gene>
    <name evidence="5" type="ORF">PSYJA_01004</name>
</gene>
<dbReference type="SUPFAM" id="SSF54001">
    <property type="entry name" value="Cysteine proteinases"/>
    <property type="match status" value="1"/>
</dbReference>
<reference evidence="5 6" key="1">
    <citation type="journal article" date="2011" name="PLoS Pathog.">
        <title>Dynamic evolution of pathogenicity revealed by sequencing and comparative genomics of 19 Pseudomonas syringae isolates.</title>
        <authorList>
            <person name="Baltrus D.A."/>
            <person name="Nishimura M.T."/>
            <person name="Romanchuk A."/>
            <person name="Chang J.H."/>
            <person name="Mukhtar M.S."/>
            <person name="Cherkis K."/>
            <person name="Roach J."/>
            <person name="Grant S.R."/>
            <person name="Jones C.D."/>
            <person name="Dangl J.L."/>
        </authorList>
    </citation>
    <scope>NUCLEOTIDE SEQUENCE [LARGE SCALE GENOMIC DNA]</scope>
    <source>
        <strain evidence="6">M301072PT</strain>
    </source>
</reference>
<keyword evidence="1" id="KW-0645">Protease</keyword>
<proteinExistence type="predicted"/>
<dbReference type="NCBIfam" id="TIGR01586">
    <property type="entry name" value="yopT_cys_prot"/>
    <property type="match status" value="1"/>
</dbReference>
<dbReference type="Proteomes" id="UP000004471">
    <property type="component" value="Unassembled WGS sequence"/>
</dbReference>
<keyword evidence="2" id="KW-0378">Hydrolase</keyword>
<sequence>MAGTNILLQAAELKGLKLTPTLRDEVMSDLPFLIACKQSGRYRSVDKGALQSVSNAIVNSRKGVMTIYSDEEAHAIGFSCSRDGKETTLFDPNLGEFYINSRALGQTIESISDANRMPLIGVQVFASSRR</sequence>
<dbReference type="InterPro" id="IPR038765">
    <property type="entry name" value="Papain-like_cys_pep_sf"/>
</dbReference>
<dbReference type="Gene3D" id="3.90.70.20">
    <property type="match status" value="1"/>
</dbReference>
<comment type="caution">
    <text evidence="5">The sequence shown here is derived from an EMBL/GenBank/DDBJ whole genome shotgun (WGS) entry which is preliminary data.</text>
</comment>
<evidence type="ECO:0000256" key="2">
    <source>
        <dbReference type="ARBA" id="ARBA00022801"/>
    </source>
</evidence>
<dbReference type="EMBL" id="AEAH01000042">
    <property type="protein sequence ID" value="EGH27670.1"/>
    <property type="molecule type" value="Genomic_DNA"/>
</dbReference>
<evidence type="ECO:0000313" key="5">
    <source>
        <dbReference type="EMBL" id="EGH27670.1"/>
    </source>
</evidence>
<name>F3FBT4_PSESX</name>
<dbReference type="GO" id="GO:0004197">
    <property type="term" value="F:cysteine-type endopeptidase activity"/>
    <property type="evidence" value="ECO:0007669"/>
    <property type="project" value="InterPro"/>
</dbReference>
<evidence type="ECO:0000313" key="6">
    <source>
        <dbReference type="Proteomes" id="UP000004471"/>
    </source>
</evidence>
<dbReference type="HOGENOM" id="CLU_075066_0_0_6"/>
<keyword evidence="3" id="KW-0788">Thiol protease</keyword>
<evidence type="ECO:0000259" key="4">
    <source>
        <dbReference type="Pfam" id="PF03543"/>
    </source>
</evidence>
<feature type="domain" description="Peptidase C58 YopT-type" evidence="4">
    <location>
        <begin position="63"/>
        <end position="103"/>
    </location>
</feature>
<organism evidence="5 6">
    <name type="scientific">Pseudomonas syringae pv. japonica str. M301072</name>
    <dbReference type="NCBI Taxonomy" id="629262"/>
    <lineage>
        <taxon>Bacteria</taxon>
        <taxon>Pseudomonadati</taxon>
        <taxon>Pseudomonadota</taxon>
        <taxon>Gammaproteobacteria</taxon>
        <taxon>Pseudomonadales</taxon>
        <taxon>Pseudomonadaceae</taxon>
        <taxon>Pseudomonas</taxon>
        <taxon>Pseudomonas syringae</taxon>
    </lineage>
</organism>
<evidence type="ECO:0000256" key="3">
    <source>
        <dbReference type="ARBA" id="ARBA00022807"/>
    </source>
</evidence>
<dbReference type="GO" id="GO:0006508">
    <property type="term" value="P:proteolysis"/>
    <property type="evidence" value="ECO:0007669"/>
    <property type="project" value="UniProtKB-KW"/>
</dbReference>
<accession>F3FBT4</accession>
<evidence type="ECO:0000256" key="1">
    <source>
        <dbReference type="ARBA" id="ARBA00022670"/>
    </source>
</evidence>
<dbReference type="AlphaFoldDB" id="F3FBT4"/>
<protein>
    <submittedName>
        <fullName evidence="5">Type III effector protein</fullName>
    </submittedName>
</protein>
<dbReference type="InterPro" id="IPR006473">
    <property type="entry name" value="Peptidase_C58_Yopt"/>
</dbReference>